<dbReference type="Pfam" id="PF00534">
    <property type="entry name" value="Glycos_transf_1"/>
    <property type="match status" value="1"/>
</dbReference>
<dbReference type="GO" id="GO:0016757">
    <property type="term" value="F:glycosyltransferase activity"/>
    <property type="evidence" value="ECO:0007669"/>
    <property type="project" value="InterPro"/>
</dbReference>
<evidence type="ECO:0000313" key="4">
    <source>
        <dbReference type="EMBL" id="PQB04245.1"/>
    </source>
</evidence>
<feature type="domain" description="Glycosyltransferase subfamily 4-like N-terminal" evidence="3">
    <location>
        <begin position="19"/>
        <end position="186"/>
    </location>
</feature>
<gene>
    <name evidence="4" type="ORF">BST85_04500</name>
</gene>
<evidence type="ECO:0000313" key="5">
    <source>
        <dbReference type="Proteomes" id="UP000239800"/>
    </source>
</evidence>
<dbReference type="InterPro" id="IPR028098">
    <property type="entry name" value="Glyco_trans_4-like_N"/>
</dbReference>
<evidence type="ECO:0000259" key="3">
    <source>
        <dbReference type="Pfam" id="PF13439"/>
    </source>
</evidence>
<dbReference type="OrthoDB" id="9801609at2"/>
<keyword evidence="1" id="KW-0808">Transferase</keyword>
<dbReference type="InterPro" id="IPR001296">
    <property type="entry name" value="Glyco_trans_1"/>
</dbReference>
<dbReference type="FunFam" id="3.40.50.2000:FF:000119">
    <property type="entry name" value="Glycosyl transferase group 1"/>
    <property type="match status" value="1"/>
</dbReference>
<protein>
    <recommendedName>
        <fullName evidence="6">Glycosyl transferase family 1</fullName>
    </recommendedName>
</protein>
<dbReference type="GO" id="GO:0009103">
    <property type="term" value="P:lipopolysaccharide biosynthetic process"/>
    <property type="evidence" value="ECO:0007669"/>
    <property type="project" value="TreeGrafter"/>
</dbReference>
<evidence type="ECO:0008006" key="6">
    <source>
        <dbReference type="Google" id="ProtNLM"/>
    </source>
</evidence>
<dbReference type="PANTHER" id="PTHR46401:SF2">
    <property type="entry name" value="GLYCOSYLTRANSFERASE WBBK-RELATED"/>
    <property type="match status" value="1"/>
</dbReference>
<accession>A0A2S7KNQ2</accession>
<keyword evidence="5" id="KW-1185">Reference proteome</keyword>
<dbReference type="PANTHER" id="PTHR46401">
    <property type="entry name" value="GLYCOSYLTRANSFERASE WBBK-RELATED"/>
    <property type="match status" value="1"/>
</dbReference>
<feature type="domain" description="Glycosyl transferase family 1" evidence="2">
    <location>
        <begin position="206"/>
        <end position="360"/>
    </location>
</feature>
<dbReference type="Pfam" id="PF13439">
    <property type="entry name" value="Glyco_transf_4"/>
    <property type="match status" value="1"/>
</dbReference>
<dbReference type="EMBL" id="MQUB01000001">
    <property type="protein sequence ID" value="PQB04245.1"/>
    <property type="molecule type" value="Genomic_DNA"/>
</dbReference>
<sequence>MSKSVAFFSNQFAMTSGHGIARYAKELYAGIRRLESEFNIVPVSTWSDRKGNDLNDFIESTGLNILPGGSKFLPLAWKYFNYPNVEQCLRSEVDLVHALSPGYPLATRKPYLVTVHDIGPLTHKQFFTKKDQWLMQASIKQAVRHADGIICVSHSTAKDLQNYVQDTYREDLTDRIRVIHEGVDSDFGQPVKTIEIPDIHLIDELKGRPYLLTVGKISPRKNLDLVLNSFKDLTLKFPDHQLLTVGGDGWDFQQVKQRAGEYGIQKSVHFLGYVSDELLKHLYAHTEVFIYPSLFEGFGLTLLEAMACGAPVVTSNISSMPEIAGDAAILIDPKNQHDLTDKLIQLLSDSTMKCYFREKGISRASDFDWQHTATKTLEFYNNII</sequence>
<dbReference type="Proteomes" id="UP000239800">
    <property type="component" value="Unassembled WGS sequence"/>
</dbReference>
<organism evidence="4 5">
    <name type="scientific">Aureitalea marina</name>
    <dbReference type="NCBI Taxonomy" id="930804"/>
    <lineage>
        <taxon>Bacteria</taxon>
        <taxon>Pseudomonadati</taxon>
        <taxon>Bacteroidota</taxon>
        <taxon>Flavobacteriia</taxon>
        <taxon>Flavobacteriales</taxon>
        <taxon>Flavobacteriaceae</taxon>
        <taxon>Aureitalea</taxon>
    </lineage>
</organism>
<dbReference type="CDD" id="cd03809">
    <property type="entry name" value="GT4_MtfB-like"/>
    <property type="match status" value="1"/>
</dbReference>
<dbReference type="AlphaFoldDB" id="A0A2S7KNQ2"/>
<proteinExistence type="predicted"/>
<name>A0A2S7KNQ2_9FLAO</name>
<dbReference type="Gene3D" id="3.40.50.2000">
    <property type="entry name" value="Glycogen Phosphorylase B"/>
    <property type="match status" value="2"/>
</dbReference>
<dbReference type="SUPFAM" id="SSF53756">
    <property type="entry name" value="UDP-Glycosyltransferase/glycogen phosphorylase"/>
    <property type="match status" value="1"/>
</dbReference>
<evidence type="ECO:0000256" key="1">
    <source>
        <dbReference type="ARBA" id="ARBA00022679"/>
    </source>
</evidence>
<reference evidence="4 5" key="1">
    <citation type="submission" date="2016-11" db="EMBL/GenBank/DDBJ databases">
        <title>Trade-off between light-utilization and light-protection in marine flavobacteria.</title>
        <authorList>
            <person name="Kumagai Y."/>
        </authorList>
    </citation>
    <scope>NUCLEOTIDE SEQUENCE [LARGE SCALE GENOMIC DNA]</scope>
    <source>
        <strain evidence="4 5">NBRC 107741</strain>
    </source>
</reference>
<comment type="caution">
    <text evidence="4">The sequence shown here is derived from an EMBL/GenBank/DDBJ whole genome shotgun (WGS) entry which is preliminary data.</text>
</comment>
<evidence type="ECO:0000259" key="2">
    <source>
        <dbReference type="Pfam" id="PF00534"/>
    </source>
</evidence>